<dbReference type="InterPro" id="IPR036187">
    <property type="entry name" value="DNA_mismatch_repair_MutS_sf"/>
</dbReference>
<dbReference type="PROSITE" id="PS00486">
    <property type="entry name" value="DNA_MISMATCH_REPAIR_2"/>
    <property type="match status" value="1"/>
</dbReference>
<dbReference type="HOGENOM" id="CLU_002472_4_0_4"/>
<dbReference type="GO" id="GO:0003684">
    <property type="term" value="F:damaged DNA binding"/>
    <property type="evidence" value="ECO:0007669"/>
    <property type="project" value="UniProtKB-UniRule"/>
</dbReference>
<evidence type="ECO:0000256" key="4">
    <source>
        <dbReference type="ARBA" id="ARBA00022763"/>
    </source>
</evidence>
<dbReference type="EMBL" id="AFBQ01000347">
    <property type="protein sequence ID" value="EHY30364.1"/>
    <property type="molecule type" value="Genomic_DNA"/>
</dbReference>
<proteinExistence type="inferred from homology"/>
<evidence type="ECO:0000313" key="12">
    <source>
        <dbReference type="EMBL" id="EHY30364.1"/>
    </source>
</evidence>
<dbReference type="SUPFAM" id="SSF55271">
    <property type="entry name" value="DNA repair protein MutS, domain I"/>
    <property type="match status" value="1"/>
</dbReference>
<dbReference type="PATRIC" id="fig|762967.3.peg.1815"/>
<dbReference type="GO" id="GO:0006298">
    <property type="term" value="P:mismatch repair"/>
    <property type="evidence" value="ECO:0007669"/>
    <property type="project" value="UniProtKB-UniRule"/>
</dbReference>
<evidence type="ECO:0000256" key="8">
    <source>
        <dbReference type="ARBA" id="ARBA00024647"/>
    </source>
</evidence>
<dbReference type="InterPro" id="IPR036678">
    <property type="entry name" value="MutS_con_dom_sf"/>
</dbReference>
<dbReference type="PIRSF" id="PIRSF037677">
    <property type="entry name" value="DNA_mis_repair_Msh6"/>
    <property type="match status" value="1"/>
</dbReference>
<dbReference type="SUPFAM" id="SSF53150">
    <property type="entry name" value="DNA repair protein MutS, domain II"/>
    <property type="match status" value="1"/>
</dbReference>
<dbReference type="Pfam" id="PF05192">
    <property type="entry name" value="MutS_III"/>
    <property type="match status" value="1"/>
</dbReference>
<dbReference type="Pfam" id="PF05190">
    <property type="entry name" value="MutS_IV"/>
    <property type="match status" value="1"/>
</dbReference>
<evidence type="ECO:0000259" key="11">
    <source>
        <dbReference type="PROSITE" id="PS00486"/>
    </source>
</evidence>
<dbReference type="STRING" id="762967.HMPREF9440_02302"/>
<comment type="similarity">
    <text evidence="1 9 10">Belongs to the DNA mismatch repair MutS family.</text>
</comment>
<protein>
    <recommendedName>
        <fullName evidence="2 9">DNA mismatch repair protein MutS</fullName>
    </recommendedName>
</protein>
<dbReference type="GO" id="GO:0005829">
    <property type="term" value="C:cytosol"/>
    <property type="evidence" value="ECO:0007669"/>
    <property type="project" value="TreeGrafter"/>
</dbReference>
<dbReference type="GO" id="GO:0005524">
    <property type="term" value="F:ATP binding"/>
    <property type="evidence" value="ECO:0007669"/>
    <property type="project" value="UniProtKB-UniRule"/>
</dbReference>
<sequence>MDPIATDSTAFADIDSLTPAMRQFAEVKLRYPGTLVLFRMGDFYETFFDDAGKANRLIGITLTKRGKLADGTPIPMAGIPAVSLDGYIARLVKMGESVVIVEQQGEPGKAATMVRKISRIITPGTLTETSLLPEKEDAVLLALEPPAKKDGAWGFVWLTLSNGDFRASEVPAASFAGEVARINPSEILAPEKIARQLRSDLPGRTVTPLPAWHFDAEHGEAALKKLFSVETLDAWDLKDRTAILAAANALLDYTAETQVDMMPFIAPIVVERESEFVVIDPASRRNLEISESIRRDTDAVTLFSVLDGCGTSMGSRELRRRLHQPLRDAALARRRHDEIGAFVENEALRRDMLDAFRRVPDIERITSRIALGSVRPRELASLRDAIPVAMELSEKLKASGEPGLGQLAAELQPDPSIFERLSKALLDEPAVNLRDGDVIRGGYDEELDQLRTLRDNTGQFLIDLETRERAATGIQTLRVEYNKVHGFYIEVTKAQAGNVPVHYHRRQTLKNTERYITPELKDYEDKALSAKERSSALERSLYDDVVGMLQPKSAELMAFAHALAALDVAAALAEHAASRSWVRPELTAKTGIRIEAGRHPVIETMVETYVPNDCELKDGRRMLVITGPNMGGKSTYMRSVALIVLLAWAGSFVPAASAQIGPVDRIHTRIGASDDLSRGQSTFMVEMTEAAAILHQATPQSLVLMDEIGRGTSTYDGLSLAGAIAQALVEETRSLTLFATHYFELTSLAESLREVANVHVSATQSKSRIVFLHEIAEGPANRSYGIAVAKLAGIPAHVVRRARTFLTKLENAGSAGAPQPGLFTDGFWAPEDVAADILPEVEELPPEAEPSMRLAEKLANLDVDNLSPRDALAMLFELSHEAGRIFGRDQD</sequence>
<dbReference type="InterPro" id="IPR045076">
    <property type="entry name" value="MutS"/>
</dbReference>
<keyword evidence="4 9" id="KW-0227">DNA damage</keyword>
<dbReference type="InterPro" id="IPR007860">
    <property type="entry name" value="DNA_mmatch_repair_MutS_con_dom"/>
</dbReference>
<evidence type="ECO:0000256" key="3">
    <source>
        <dbReference type="ARBA" id="ARBA00022741"/>
    </source>
</evidence>
<evidence type="ECO:0000256" key="6">
    <source>
        <dbReference type="ARBA" id="ARBA00023125"/>
    </source>
</evidence>
<dbReference type="InterPro" id="IPR007696">
    <property type="entry name" value="DNA_mismatch_repair_MutS_core"/>
</dbReference>
<feature type="binding site" evidence="9">
    <location>
        <begin position="627"/>
        <end position="634"/>
    </location>
    <ligand>
        <name>ATP</name>
        <dbReference type="ChEBI" id="CHEBI:30616"/>
    </ligand>
</feature>
<dbReference type="Proteomes" id="UP000004956">
    <property type="component" value="Unassembled WGS sequence"/>
</dbReference>
<evidence type="ECO:0000256" key="7">
    <source>
        <dbReference type="ARBA" id="ARBA00023204"/>
    </source>
</evidence>
<dbReference type="InterPro" id="IPR007861">
    <property type="entry name" value="DNA_mismatch_repair_MutS_clamp"/>
</dbReference>
<comment type="caution">
    <text evidence="12">The sequence shown here is derived from an EMBL/GenBank/DDBJ whole genome shotgun (WGS) entry which is preliminary data.</text>
</comment>
<evidence type="ECO:0000256" key="10">
    <source>
        <dbReference type="RuleBase" id="RU003756"/>
    </source>
</evidence>
<dbReference type="AlphaFoldDB" id="H3KHQ6"/>
<dbReference type="Gene3D" id="3.40.50.300">
    <property type="entry name" value="P-loop containing nucleotide triphosphate hydrolases"/>
    <property type="match status" value="1"/>
</dbReference>
<keyword evidence="3 9" id="KW-0547">Nucleotide-binding</keyword>
<dbReference type="SUPFAM" id="SSF48334">
    <property type="entry name" value="DNA repair protein MutS, domain III"/>
    <property type="match status" value="1"/>
</dbReference>
<keyword evidence="7 9" id="KW-0234">DNA repair</keyword>
<comment type="function">
    <text evidence="8 9">This protein is involved in the repair of mismatches in DNA. It is possible that it carries out the mismatch recognition step. This protein has a weak ATPase activity.</text>
</comment>
<dbReference type="InterPro" id="IPR005748">
    <property type="entry name" value="DNA_mismatch_repair_MutS"/>
</dbReference>
<dbReference type="InterPro" id="IPR016151">
    <property type="entry name" value="DNA_mismatch_repair_MutS_N"/>
</dbReference>
<dbReference type="PANTHER" id="PTHR11361">
    <property type="entry name" value="DNA MISMATCH REPAIR PROTEIN MUTS FAMILY MEMBER"/>
    <property type="match status" value="1"/>
</dbReference>
<reference evidence="12 13" key="1">
    <citation type="submission" date="2011-11" db="EMBL/GenBank/DDBJ databases">
        <authorList>
            <person name="Weinstock G."/>
            <person name="Sodergren E."/>
            <person name="Clifton S."/>
            <person name="Fulton L."/>
            <person name="Fulton B."/>
            <person name="Courtney L."/>
            <person name="Fronick C."/>
            <person name="Harrison M."/>
            <person name="Strong C."/>
            <person name="Farmer C."/>
            <person name="Delahaunty K."/>
            <person name="Markovic C."/>
            <person name="Hall O."/>
            <person name="Minx P."/>
            <person name="Tomlinson C."/>
            <person name="Mitreva M."/>
            <person name="Hou S."/>
            <person name="Chen J."/>
            <person name="Wollam A."/>
            <person name="Pepin K.H."/>
            <person name="Johnson M."/>
            <person name="Bhonagiri V."/>
            <person name="Zhang X."/>
            <person name="Suruliraj S."/>
            <person name="Warren W."/>
            <person name="Chinwalla A."/>
            <person name="Mardis E.R."/>
            <person name="Wilson R.K."/>
        </authorList>
    </citation>
    <scope>NUCLEOTIDE SEQUENCE [LARGE SCALE GENOMIC DNA]</scope>
    <source>
        <strain evidence="12 13">YIT 11816</strain>
    </source>
</reference>
<feature type="domain" description="DNA mismatch repair proteins mutS family" evidence="11">
    <location>
        <begin position="701"/>
        <end position="717"/>
    </location>
</feature>
<dbReference type="SMART" id="SM00534">
    <property type="entry name" value="MUTSac"/>
    <property type="match status" value="1"/>
</dbReference>
<keyword evidence="6 9" id="KW-0238">DNA-binding</keyword>
<dbReference type="HAMAP" id="MF_00096">
    <property type="entry name" value="MutS"/>
    <property type="match status" value="1"/>
</dbReference>
<dbReference type="SUPFAM" id="SSF52540">
    <property type="entry name" value="P-loop containing nucleoside triphosphate hydrolases"/>
    <property type="match status" value="1"/>
</dbReference>
<dbReference type="Pfam" id="PF00488">
    <property type="entry name" value="MutS_V"/>
    <property type="match status" value="1"/>
</dbReference>
<keyword evidence="5 9" id="KW-0067">ATP-binding</keyword>
<dbReference type="Gene3D" id="1.10.1420.10">
    <property type="match status" value="2"/>
</dbReference>
<dbReference type="InterPro" id="IPR000432">
    <property type="entry name" value="DNA_mismatch_repair_MutS_C"/>
</dbReference>
<evidence type="ECO:0000313" key="13">
    <source>
        <dbReference type="Proteomes" id="UP000004956"/>
    </source>
</evidence>
<dbReference type="PANTHER" id="PTHR11361:SF34">
    <property type="entry name" value="DNA MISMATCH REPAIR PROTEIN MSH1, MITOCHONDRIAL"/>
    <property type="match status" value="1"/>
</dbReference>
<dbReference type="InterPro" id="IPR017261">
    <property type="entry name" value="DNA_mismatch_repair_MutS/MSH"/>
</dbReference>
<evidence type="ECO:0000256" key="2">
    <source>
        <dbReference type="ARBA" id="ARBA00021982"/>
    </source>
</evidence>
<accession>H3KHQ6</accession>
<name>H3KHQ6_9BURK</name>
<dbReference type="Gene3D" id="3.30.420.110">
    <property type="entry name" value="MutS, connector domain"/>
    <property type="match status" value="1"/>
</dbReference>
<dbReference type="FunFam" id="3.40.50.300:FF:000870">
    <property type="entry name" value="MutS protein homolog 4"/>
    <property type="match status" value="1"/>
</dbReference>
<dbReference type="InterPro" id="IPR007695">
    <property type="entry name" value="DNA_mismatch_repair_MutS-lik_N"/>
</dbReference>
<dbReference type="CDD" id="cd03284">
    <property type="entry name" value="ABC_MutS1"/>
    <property type="match status" value="1"/>
</dbReference>
<dbReference type="GO" id="GO:0030983">
    <property type="term" value="F:mismatched DNA binding"/>
    <property type="evidence" value="ECO:0007669"/>
    <property type="project" value="InterPro"/>
</dbReference>
<dbReference type="RefSeq" id="WP_008543630.1">
    <property type="nucleotide sequence ID" value="NZ_JH605013.1"/>
</dbReference>
<dbReference type="GO" id="GO:0140664">
    <property type="term" value="F:ATP-dependent DNA damage sensor activity"/>
    <property type="evidence" value="ECO:0007669"/>
    <property type="project" value="InterPro"/>
</dbReference>
<dbReference type="Gene3D" id="6.10.140.430">
    <property type="match status" value="1"/>
</dbReference>
<dbReference type="NCBIfam" id="TIGR01070">
    <property type="entry name" value="mutS1"/>
    <property type="match status" value="1"/>
</dbReference>
<organism evidence="12 13">
    <name type="scientific">Sutterella parvirubra YIT 11816</name>
    <dbReference type="NCBI Taxonomy" id="762967"/>
    <lineage>
        <taxon>Bacteria</taxon>
        <taxon>Pseudomonadati</taxon>
        <taxon>Pseudomonadota</taxon>
        <taxon>Betaproteobacteria</taxon>
        <taxon>Burkholderiales</taxon>
        <taxon>Sutterellaceae</taxon>
        <taxon>Sutterella</taxon>
    </lineage>
</organism>
<dbReference type="NCBIfam" id="NF003810">
    <property type="entry name" value="PRK05399.1"/>
    <property type="match status" value="1"/>
</dbReference>
<gene>
    <name evidence="9" type="primary">mutS</name>
    <name evidence="12" type="ORF">HMPREF9440_02302</name>
</gene>
<dbReference type="OrthoDB" id="9802448at2"/>
<dbReference type="Pfam" id="PF01624">
    <property type="entry name" value="MutS_I"/>
    <property type="match status" value="1"/>
</dbReference>
<keyword evidence="13" id="KW-1185">Reference proteome</keyword>
<evidence type="ECO:0000256" key="5">
    <source>
        <dbReference type="ARBA" id="ARBA00022840"/>
    </source>
</evidence>
<evidence type="ECO:0000256" key="9">
    <source>
        <dbReference type="HAMAP-Rule" id="MF_00096"/>
    </source>
</evidence>
<dbReference type="SMART" id="SM00533">
    <property type="entry name" value="MUTSd"/>
    <property type="match status" value="1"/>
</dbReference>
<dbReference type="InterPro" id="IPR027417">
    <property type="entry name" value="P-loop_NTPase"/>
</dbReference>
<dbReference type="Pfam" id="PF05188">
    <property type="entry name" value="MutS_II"/>
    <property type="match status" value="1"/>
</dbReference>
<dbReference type="Gene3D" id="3.40.1170.10">
    <property type="entry name" value="DNA repair protein MutS, domain I"/>
    <property type="match status" value="1"/>
</dbReference>
<evidence type="ECO:0000256" key="1">
    <source>
        <dbReference type="ARBA" id="ARBA00006271"/>
    </source>
</evidence>